<dbReference type="RefSeq" id="WP_142000356.1">
    <property type="nucleotide sequence ID" value="NZ_VFML01000001.1"/>
</dbReference>
<evidence type="ECO:0000256" key="1">
    <source>
        <dbReference type="ARBA" id="ARBA00004196"/>
    </source>
</evidence>
<protein>
    <submittedName>
        <fullName evidence="4">Lipoprotein LprG</fullName>
    </submittedName>
</protein>
<dbReference type="Proteomes" id="UP000320876">
    <property type="component" value="Unassembled WGS sequence"/>
</dbReference>
<keyword evidence="3" id="KW-0472">Membrane</keyword>
<keyword evidence="3" id="KW-1003">Cell membrane</keyword>
<keyword evidence="5" id="KW-1185">Reference proteome</keyword>
<dbReference type="SUPFAM" id="SSF89392">
    <property type="entry name" value="Prokaryotic lipoproteins and lipoprotein localization factors"/>
    <property type="match status" value="1"/>
</dbReference>
<evidence type="ECO:0000256" key="3">
    <source>
        <dbReference type="ARBA" id="ARBA00022475"/>
    </source>
</evidence>
<gene>
    <name evidence="4" type="ORF">FB471_4516</name>
</gene>
<reference evidence="4 5" key="1">
    <citation type="submission" date="2019-06" db="EMBL/GenBank/DDBJ databases">
        <title>Sequencing the genomes of 1000 actinobacteria strains.</title>
        <authorList>
            <person name="Klenk H.-P."/>
        </authorList>
    </citation>
    <scope>NUCLEOTIDE SEQUENCE [LARGE SCALE GENOMIC DNA]</scope>
    <source>
        <strain evidence="4 5">DSM 45679</strain>
    </source>
</reference>
<keyword evidence="4" id="KW-0449">Lipoprotein</keyword>
<proteinExistence type="inferred from homology"/>
<dbReference type="Pfam" id="PF07161">
    <property type="entry name" value="LppX_LprAFG"/>
    <property type="match status" value="1"/>
</dbReference>
<organism evidence="4 5">
    <name type="scientific">Amycolatopsis cihanbeyliensis</name>
    <dbReference type="NCBI Taxonomy" id="1128664"/>
    <lineage>
        <taxon>Bacteria</taxon>
        <taxon>Bacillati</taxon>
        <taxon>Actinomycetota</taxon>
        <taxon>Actinomycetes</taxon>
        <taxon>Pseudonocardiales</taxon>
        <taxon>Pseudonocardiaceae</taxon>
        <taxon>Amycolatopsis</taxon>
    </lineage>
</organism>
<evidence type="ECO:0000313" key="5">
    <source>
        <dbReference type="Proteomes" id="UP000320876"/>
    </source>
</evidence>
<dbReference type="GO" id="GO:0030313">
    <property type="term" value="C:cell envelope"/>
    <property type="evidence" value="ECO:0007669"/>
    <property type="project" value="UniProtKB-SubCell"/>
</dbReference>
<comment type="similarity">
    <text evidence="2">Belongs to the LppX/LprAFG lipoprotein family.</text>
</comment>
<dbReference type="EMBL" id="VFML01000001">
    <property type="protein sequence ID" value="TQJ04708.1"/>
    <property type="molecule type" value="Genomic_DNA"/>
</dbReference>
<comment type="caution">
    <text evidence="4">The sequence shown here is derived from an EMBL/GenBank/DDBJ whole genome shotgun (WGS) entry which is preliminary data.</text>
</comment>
<accession>A0A542DNN8</accession>
<dbReference type="Gene3D" id="2.50.20.20">
    <property type="match status" value="1"/>
</dbReference>
<dbReference type="PROSITE" id="PS51257">
    <property type="entry name" value="PROKAR_LIPOPROTEIN"/>
    <property type="match status" value="1"/>
</dbReference>
<dbReference type="CDD" id="cd16334">
    <property type="entry name" value="LppX-like"/>
    <property type="match status" value="1"/>
</dbReference>
<comment type="subcellular location">
    <subcellularLocation>
        <location evidence="1">Cell envelope</location>
    </subcellularLocation>
</comment>
<dbReference type="AlphaFoldDB" id="A0A542DNN8"/>
<dbReference type="InterPro" id="IPR029046">
    <property type="entry name" value="LolA/LolB/LppX"/>
</dbReference>
<dbReference type="OrthoDB" id="4763237at2"/>
<evidence type="ECO:0000256" key="2">
    <source>
        <dbReference type="ARBA" id="ARBA00009194"/>
    </source>
</evidence>
<dbReference type="InterPro" id="IPR009830">
    <property type="entry name" value="LppX/LprAFG"/>
</dbReference>
<name>A0A542DNN8_AMYCI</name>
<evidence type="ECO:0000313" key="4">
    <source>
        <dbReference type="EMBL" id="TQJ04708.1"/>
    </source>
</evidence>
<sequence length="230" mass="23694">MFTRRILAGALALGLAVVAGCSSDEPADEQLPDGPLLIEAAATAMGSVNSAHFGIEVRGDIPGLSVRGLEGDLTKEGGPSGGAKGTGTLDQGGQLVEVEFVLAGDTLYLKGPTGDFQEIPVQLSSAVYDPSAVLDPERGIAKVLGSMRNPTTEAREEVDGTPAYKVTGTVAKDVLGELVPGVPSDADIAFWLRAEGERLPVKATATFGEGQSVDVRLSEVNKPVTVNPPE</sequence>